<evidence type="ECO:0000313" key="5">
    <source>
        <dbReference type="EMBL" id="GEK79636.1"/>
    </source>
</evidence>
<evidence type="ECO:0000259" key="4">
    <source>
        <dbReference type="Pfam" id="PF13458"/>
    </source>
</evidence>
<dbReference type="Proteomes" id="UP000321749">
    <property type="component" value="Unassembled WGS sequence"/>
</dbReference>
<dbReference type="Pfam" id="PF13458">
    <property type="entry name" value="Peripla_BP_6"/>
    <property type="match status" value="1"/>
</dbReference>
<dbReference type="InterPro" id="IPR028082">
    <property type="entry name" value="Peripla_BP_I"/>
</dbReference>
<dbReference type="PANTHER" id="PTHR30483:SF6">
    <property type="entry name" value="PERIPLASMIC BINDING PROTEIN OF ABC TRANSPORTER FOR NATURAL AMINO ACIDS"/>
    <property type="match status" value="1"/>
</dbReference>
<keyword evidence="2 3" id="KW-0732">Signal</keyword>
<evidence type="ECO:0000256" key="1">
    <source>
        <dbReference type="ARBA" id="ARBA00010062"/>
    </source>
</evidence>
<dbReference type="Gene3D" id="3.40.50.2300">
    <property type="match status" value="2"/>
</dbReference>
<evidence type="ECO:0000256" key="2">
    <source>
        <dbReference type="ARBA" id="ARBA00022729"/>
    </source>
</evidence>
<evidence type="ECO:0000256" key="3">
    <source>
        <dbReference type="SAM" id="SignalP"/>
    </source>
</evidence>
<comment type="caution">
    <text evidence="5">The sequence shown here is derived from an EMBL/GenBank/DDBJ whole genome shotgun (WGS) entry which is preliminary data.</text>
</comment>
<feature type="chain" id="PRO_5041739673" evidence="3">
    <location>
        <begin position="26"/>
        <end position="380"/>
    </location>
</feature>
<feature type="domain" description="Leucine-binding protein" evidence="4">
    <location>
        <begin position="39"/>
        <end position="366"/>
    </location>
</feature>
<protein>
    <submittedName>
        <fullName evidence="5">Branched-chain amino acid ABC transporter substrate-binding protein</fullName>
    </submittedName>
</protein>
<dbReference type="EMBL" id="BJUU01000004">
    <property type="protein sequence ID" value="GEK79636.1"/>
    <property type="molecule type" value="Genomic_DNA"/>
</dbReference>
<sequence>MKKPHLSAASAIVSLAIATALVGCSASTPDGDAAAGDSIFIGGIWPLSGAGALTGQTSAIGAEIAIEELNAAGDTSYEYQWEDSQLDTQLGVTILERLIGDDADVILSGGSGVLVAQAPVMDRQQVPVLNNMAQSPMLAGLSDWLFNIIPTSSAELEGIAELAINERGYETVATLAVDNDLGIGDVEELTGLIEDAGGQVIANESFPVGASDMRTALTRIRDAAPDALYITGNSDEVGYAIAQASELNLDAQLLIRTPGIDPSSLSIAGEAANGAIGVATAFRPSEDNQIAQDFIDAYMEKSDGEAPSTFAAIAYDAVRLIGAAYDELGSDATPEDVAAWLNSVQEFPGAMGLITISEGTAAYPLFQFEVMDGLAEPFES</sequence>
<dbReference type="PROSITE" id="PS51257">
    <property type="entry name" value="PROKAR_LIPOPROTEIN"/>
    <property type="match status" value="1"/>
</dbReference>
<dbReference type="InterPro" id="IPR028081">
    <property type="entry name" value="Leu-bd"/>
</dbReference>
<organism evidence="5 6">
    <name type="scientific">Agrococcus baldri</name>
    <dbReference type="NCBI Taxonomy" id="153730"/>
    <lineage>
        <taxon>Bacteria</taxon>
        <taxon>Bacillati</taxon>
        <taxon>Actinomycetota</taxon>
        <taxon>Actinomycetes</taxon>
        <taxon>Micrococcales</taxon>
        <taxon>Microbacteriaceae</taxon>
        <taxon>Agrococcus</taxon>
    </lineage>
</organism>
<evidence type="ECO:0000313" key="6">
    <source>
        <dbReference type="Proteomes" id="UP000321749"/>
    </source>
</evidence>
<name>A0AA87UR37_9MICO</name>
<keyword evidence="6" id="KW-1185">Reference proteome</keyword>
<gene>
    <name evidence="5" type="ORF">ABA31_09870</name>
</gene>
<reference evidence="5 6" key="1">
    <citation type="submission" date="2019-07" db="EMBL/GenBank/DDBJ databases">
        <title>Whole genome shotgun sequence of Agrococcus baldri NBRC 103055.</title>
        <authorList>
            <person name="Hosoyama A."/>
            <person name="Uohara A."/>
            <person name="Ohji S."/>
            <person name="Ichikawa N."/>
        </authorList>
    </citation>
    <scope>NUCLEOTIDE SEQUENCE [LARGE SCALE GENOMIC DNA]</scope>
    <source>
        <strain evidence="5 6">NBRC 103055</strain>
    </source>
</reference>
<dbReference type="PANTHER" id="PTHR30483">
    <property type="entry name" value="LEUCINE-SPECIFIC-BINDING PROTEIN"/>
    <property type="match status" value="1"/>
</dbReference>
<accession>A0AA87UR37</accession>
<dbReference type="InterPro" id="IPR051010">
    <property type="entry name" value="BCAA_transport"/>
</dbReference>
<feature type="signal peptide" evidence="3">
    <location>
        <begin position="1"/>
        <end position="25"/>
    </location>
</feature>
<proteinExistence type="inferred from homology"/>
<dbReference type="SUPFAM" id="SSF53822">
    <property type="entry name" value="Periplasmic binding protein-like I"/>
    <property type="match status" value="1"/>
</dbReference>
<dbReference type="AlphaFoldDB" id="A0AA87UR37"/>
<comment type="similarity">
    <text evidence="1">Belongs to the leucine-binding protein family.</text>
</comment>